<name>A0A7G5GUZ9_9BACT</name>
<keyword evidence="8" id="KW-1185">Reference proteome</keyword>
<dbReference type="Proteomes" id="UP000515369">
    <property type="component" value="Chromosome"/>
</dbReference>
<dbReference type="CDD" id="cd00082">
    <property type="entry name" value="HisKA"/>
    <property type="match status" value="1"/>
</dbReference>
<dbReference type="Gene3D" id="3.30.450.20">
    <property type="entry name" value="PAS domain"/>
    <property type="match status" value="2"/>
</dbReference>
<dbReference type="InterPro" id="IPR036097">
    <property type="entry name" value="HisK_dim/P_sf"/>
</dbReference>
<evidence type="ECO:0000256" key="5">
    <source>
        <dbReference type="ARBA" id="ARBA00022777"/>
    </source>
</evidence>
<dbReference type="PANTHER" id="PTHR43304">
    <property type="entry name" value="PHYTOCHROME-LIKE PROTEIN CPH1"/>
    <property type="match status" value="1"/>
</dbReference>
<dbReference type="InterPro" id="IPR003594">
    <property type="entry name" value="HATPase_dom"/>
</dbReference>
<dbReference type="EC" id="2.7.13.3" evidence="2"/>
<keyword evidence="3" id="KW-0597">Phosphoprotein</keyword>
<evidence type="ECO:0000313" key="7">
    <source>
        <dbReference type="EMBL" id="QMW02691.1"/>
    </source>
</evidence>
<proteinExistence type="predicted"/>
<organism evidence="7 8">
    <name type="scientific">Spirosoma foliorum</name>
    <dbReference type="NCBI Taxonomy" id="2710596"/>
    <lineage>
        <taxon>Bacteria</taxon>
        <taxon>Pseudomonadati</taxon>
        <taxon>Bacteroidota</taxon>
        <taxon>Cytophagia</taxon>
        <taxon>Cytophagales</taxon>
        <taxon>Cytophagaceae</taxon>
        <taxon>Spirosoma</taxon>
    </lineage>
</organism>
<dbReference type="SUPFAM" id="SSF55874">
    <property type="entry name" value="ATPase domain of HSP90 chaperone/DNA topoisomerase II/histidine kinase"/>
    <property type="match status" value="1"/>
</dbReference>
<keyword evidence="5 7" id="KW-0418">Kinase</keyword>
<dbReference type="PROSITE" id="PS50109">
    <property type="entry name" value="HIS_KIN"/>
    <property type="match status" value="1"/>
</dbReference>
<dbReference type="AlphaFoldDB" id="A0A7G5GUZ9"/>
<dbReference type="InterPro" id="IPR035965">
    <property type="entry name" value="PAS-like_dom_sf"/>
</dbReference>
<dbReference type="InterPro" id="IPR052162">
    <property type="entry name" value="Sensor_kinase/Photoreceptor"/>
</dbReference>
<dbReference type="PRINTS" id="PR00344">
    <property type="entry name" value="BCTRLSENSOR"/>
</dbReference>
<accession>A0A7G5GUZ9</accession>
<dbReference type="SUPFAM" id="SSF47384">
    <property type="entry name" value="Homodimeric domain of signal transducing histidine kinase"/>
    <property type="match status" value="1"/>
</dbReference>
<evidence type="ECO:0000256" key="1">
    <source>
        <dbReference type="ARBA" id="ARBA00000085"/>
    </source>
</evidence>
<evidence type="ECO:0000256" key="4">
    <source>
        <dbReference type="ARBA" id="ARBA00022679"/>
    </source>
</evidence>
<gene>
    <name evidence="7" type="ORF">H3H32_33125</name>
</gene>
<comment type="catalytic activity">
    <reaction evidence="1">
        <text>ATP + protein L-histidine = ADP + protein N-phospho-L-histidine.</text>
        <dbReference type="EC" id="2.7.13.3"/>
    </reaction>
</comment>
<dbReference type="EMBL" id="CP059732">
    <property type="protein sequence ID" value="QMW02691.1"/>
    <property type="molecule type" value="Genomic_DNA"/>
</dbReference>
<protein>
    <recommendedName>
        <fullName evidence="2">histidine kinase</fullName>
        <ecNumber evidence="2">2.7.13.3</ecNumber>
    </recommendedName>
</protein>
<reference evidence="7 8" key="1">
    <citation type="submission" date="2020-07" db="EMBL/GenBank/DDBJ databases">
        <title>Spirosoma foliorum sp. nov., isolated from the leaves on the Nejang mountain Korea, Republic of.</title>
        <authorList>
            <person name="Ho H."/>
            <person name="Lee Y.-J."/>
            <person name="Nurcahyanto D.-A."/>
            <person name="Kim S.-G."/>
        </authorList>
    </citation>
    <scope>NUCLEOTIDE SEQUENCE [LARGE SCALE GENOMIC DNA]</scope>
    <source>
        <strain evidence="7 8">PL0136</strain>
    </source>
</reference>
<dbReference type="InterPro" id="IPR036890">
    <property type="entry name" value="HATPase_C_sf"/>
</dbReference>
<feature type="domain" description="Histidine kinase" evidence="6">
    <location>
        <begin position="276"/>
        <end position="503"/>
    </location>
</feature>
<dbReference type="InterPro" id="IPR004358">
    <property type="entry name" value="Sig_transdc_His_kin-like_C"/>
</dbReference>
<sequence>MNAMPGKHLVLLPDAPNFTIAAVTDAYIDAFGIQRESLIGANLVEVFLGDRRDDELASQISQSLTQVVQTKRPHVMANQRHQWPDQQTGKLTWRTWRPASKPVLDSCGEVIYIIHTIEDSASAEELLKVAKANQYQQTLLDLMKEPLQVLQPIFENGEIIDFQFKLTNQAYASYANTTPEQLQGKKVGDVFPGYFDTVSFTKPVETYKTGQSLTFEIHYDKDGLDLYNLMSTFKVDDEVVIYFTDFTRLRQLQLQLESKIDELNRSNENLQQFAYVASHDLQEPLRKIQSFADLLKDQYSDQLEDGASFLERIQASAARMSILIRDLLALARISTYQETTEPVGLKNVIDSVLADLEIRIQETGTVVEIKEPLPTLSGDAVQLGQLFLNLISNAIKFHRAGQSPFVRINANQISASQLPASINHIRPASTYHCISISDNGIGFDEKHTERIFQVFQRLHGRNEFAGTGVGLAICQKVALNHGGAITATSQPGQGATFSVYLPN</sequence>
<dbReference type="Pfam" id="PF02518">
    <property type="entry name" value="HATPase_c"/>
    <property type="match status" value="1"/>
</dbReference>
<evidence type="ECO:0000256" key="2">
    <source>
        <dbReference type="ARBA" id="ARBA00012438"/>
    </source>
</evidence>
<dbReference type="Pfam" id="PF00512">
    <property type="entry name" value="HisKA"/>
    <property type="match status" value="1"/>
</dbReference>
<dbReference type="Gene3D" id="3.30.565.10">
    <property type="entry name" value="Histidine kinase-like ATPase, C-terminal domain"/>
    <property type="match status" value="1"/>
</dbReference>
<keyword evidence="4" id="KW-0808">Transferase</keyword>
<dbReference type="InterPro" id="IPR005467">
    <property type="entry name" value="His_kinase_dom"/>
</dbReference>
<dbReference type="RefSeq" id="WP_182459987.1">
    <property type="nucleotide sequence ID" value="NZ_CP059732.1"/>
</dbReference>
<dbReference type="InterPro" id="IPR003661">
    <property type="entry name" value="HisK_dim/P_dom"/>
</dbReference>
<dbReference type="PANTHER" id="PTHR43304:SF1">
    <property type="entry name" value="PAC DOMAIN-CONTAINING PROTEIN"/>
    <property type="match status" value="1"/>
</dbReference>
<dbReference type="SUPFAM" id="SSF55785">
    <property type="entry name" value="PYP-like sensor domain (PAS domain)"/>
    <property type="match status" value="2"/>
</dbReference>
<evidence type="ECO:0000259" key="6">
    <source>
        <dbReference type="PROSITE" id="PS50109"/>
    </source>
</evidence>
<dbReference type="KEGG" id="sfol:H3H32_33125"/>
<dbReference type="Gene3D" id="1.10.287.130">
    <property type="match status" value="1"/>
</dbReference>
<dbReference type="SMART" id="SM00387">
    <property type="entry name" value="HATPase_c"/>
    <property type="match status" value="1"/>
</dbReference>
<evidence type="ECO:0000256" key="3">
    <source>
        <dbReference type="ARBA" id="ARBA00022553"/>
    </source>
</evidence>
<dbReference type="GO" id="GO:0000155">
    <property type="term" value="F:phosphorelay sensor kinase activity"/>
    <property type="evidence" value="ECO:0007669"/>
    <property type="project" value="InterPro"/>
</dbReference>
<evidence type="ECO:0000313" key="8">
    <source>
        <dbReference type="Proteomes" id="UP000515369"/>
    </source>
</evidence>
<dbReference type="SMART" id="SM00388">
    <property type="entry name" value="HisKA"/>
    <property type="match status" value="1"/>
</dbReference>